<reference evidence="2" key="1">
    <citation type="journal article" date="2020" name="Stud. Mycol.">
        <title>101 Dothideomycetes genomes: a test case for predicting lifestyles and emergence of pathogens.</title>
        <authorList>
            <person name="Haridas S."/>
            <person name="Albert R."/>
            <person name="Binder M."/>
            <person name="Bloem J."/>
            <person name="Labutti K."/>
            <person name="Salamov A."/>
            <person name="Andreopoulos B."/>
            <person name="Baker S."/>
            <person name="Barry K."/>
            <person name="Bills G."/>
            <person name="Bluhm B."/>
            <person name="Cannon C."/>
            <person name="Castanera R."/>
            <person name="Culley D."/>
            <person name="Daum C."/>
            <person name="Ezra D."/>
            <person name="Gonzalez J."/>
            <person name="Henrissat B."/>
            <person name="Kuo A."/>
            <person name="Liang C."/>
            <person name="Lipzen A."/>
            <person name="Lutzoni F."/>
            <person name="Magnuson J."/>
            <person name="Mondo S."/>
            <person name="Nolan M."/>
            <person name="Ohm R."/>
            <person name="Pangilinan J."/>
            <person name="Park H.-J."/>
            <person name="Ramirez L."/>
            <person name="Alfaro M."/>
            <person name="Sun H."/>
            <person name="Tritt A."/>
            <person name="Yoshinaga Y."/>
            <person name="Zwiers L.-H."/>
            <person name="Turgeon B."/>
            <person name="Goodwin S."/>
            <person name="Spatafora J."/>
            <person name="Crous P."/>
            <person name="Grigoriev I."/>
        </authorList>
    </citation>
    <scope>NUCLEOTIDE SEQUENCE</scope>
    <source>
        <strain evidence="2">CBS 175.79</strain>
    </source>
</reference>
<gene>
    <name evidence="2" type="ORF">BU24DRAFT_484054</name>
</gene>
<dbReference type="AlphaFoldDB" id="A0A6A5XHQ6"/>
<dbReference type="RefSeq" id="XP_033380748.1">
    <property type="nucleotide sequence ID" value="XM_033533319.1"/>
</dbReference>
<evidence type="ECO:0000313" key="2">
    <source>
        <dbReference type="EMBL" id="KAF2012409.1"/>
    </source>
</evidence>
<feature type="compositionally biased region" description="Basic and acidic residues" evidence="1">
    <location>
        <begin position="1"/>
        <end position="13"/>
    </location>
</feature>
<feature type="compositionally biased region" description="Polar residues" evidence="1">
    <location>
        <begin position="14"/>
        <end position="26"/>
    </location>
</feature>
<keyword evidence="3" id="KW-1185">Reference proteome</keyword>
<evidence type="ECO:0000256" key="1">
    <source>
        <dbReference type="SAM" id="MobiDB-lite"/>
    </source>
</evidence>
<sequence length="431" mass="48310">MSTTEIRPEESTKEFNGSQLDRPRQLNNSLPPNLTWPLSDVISLCVQNLLPTSPLFLQDASTSQMCCSWIETLPALISNDHGVDDFLAPGIKALGQSILARSESGWAPVSSALEVQLSSMRAIKRALETSITPLCNRLVAATMCLLMSEIVLSKFPPNFSIHVKGMSDLIYHCGPKHYSIGSSQRLFVALRPILVTNAIMNRQSTFLAMKEWDDVPFQDIRAKPFQVLISEASHIPAILEKIDGLNYNNPTSANAMAKGLGLNLIHIMHRLNQWYSHLQEVIGYPLCWETVSVNGEALTWFADLIMATSLIHFWAFWIICAIELRKLEKGFPFLKEAIMHTCAQYLVDSHSVTAIFQVGTSILQSMDFFSQDAMNFVGIAEFSFPFHIAIISLSSLEGEYKTLSSQVIETALERSVGARFKEIRFLYMRKQ</sequence>
<dbReference type="EMBL" id="ML978072">
    <property type="protein sequence ID" value="KAF2012409.1"/>
    <property type="molecule type" value="Genomic_DNA"/>
</dbReference>
<accession>A0A6A5XHQ6</accession>
<proteinExistence type="predicted"/>
<dbReference type="OrthoDB" id="4491390at2759"/>
<dbReference type="PANTHER" id="PTHR38111">
    <property type="entry name" value="ZN(2)-C6 FUNGAL-TYPE DOMAIN-CONTAINING PROTEIN-RELATED"/>
    <property type="match status" value="1"/>
</dbReference>
<dbReference type="InterPro" id="IPR053178">
    <property type="entry name" value="Osmoadaptation_assoc"/>
</dbReference>
<feature type="region of interest" description="Disordered" evidence="1">
    <location>
        <begin position="1"/>
        <end position="26"/>
    </location>
</feature>
<evidence type="ECO:0000313" key="3">
    <source>
        <dbReference type="Proteomes" id="UP000799778"/>
    </source>
</evidence>
<dbReference type="Proteomes" id="UP000799778">
    <property type="component" value="Unassembled WGS sequence"/>
</dbReference>
<dbReference type="PANTHER" id="PTHR38111:SF9">
    <property type="entry name" value="ZN(2)-C6 FUNGAL-TYPE DOMAIN-CONTAINING PROTEIN"/>
    <property type="match status" value="1"/>
</dbReference>
<name>A0A6A5XHQ6_9PLEO</name>
<protein>
    <submittedName>
        <fullName evidence="2">Uncharacterized protein</fullName>
    </submittedName>
</protein>
<organism evidence="2 3">
    <name type="scientific">Aaosphaeria arxii CBS 175.79</name>
    <dbReference type="NCBI Taxonomy" id="1450172"/>
    <lineage>
        <taxon>Eukaryota</taxon>
        <taxon>Fungi</taxon>
        <taxon>Dikarya</taxon>
        <taxon>Ascomycota</taxon>
        <taxon>Pezizomycotina</taxon>
        <taxon>Dothideomycetes</taxon>
        <taxon>Pleosporomycetidae</taxon>
        <taxon>Pleosporales</taxon>
        <taxon>Pleosporales incertae sedis</taxon>
        <taxon>Aaosphaeria</taxon>
    </lineage>
</organism>
<dbReference type="GeneID" id="54290716"/>